<feature type="region of interest" description="Disordered" evidence="1">
    <location>
        <begin position="78"/>
        <end position="183"/>
    </location>
</feature>
<organism evidence="2 3">
    <name type="scientific">Pleurodeles waltl</name>
    <name type="common">Iberian ribbed newt</name>
    <dbReference type="NCBI Taxonomy" id="8319"/>
    <lineage>
        <taxon>Eukaryota</taxon>
        <taxon>Metazoa</taxon>
        <taxon>Chordata</taxon>
        <taxon>Craniata</taxon>
        <taxon>Vertebrata</taxon>
        <taxon>Euteleostomi</taxon>
        <taxon>Amphibia</taxon>
        <taxon>Batrachia</taxon>
        <taxon>Caudata</taxon>
        <taxon>Salamandroidea</taxon>
        <taxon>Salamandridae</taxon>
        <taxon>Pleurodelinae</taxon>
        <taxon>Pleurodeles</taxon>
    </lineage>
</organism>
<evidence type="ECO:0000313" key="2">
    <source>
        <dbReference type="EMBL" id="KAJ1119750.1"/>
    </source>
</evidence>
<dbReference type="Proteomes" id="UP001066276">
    <property type="component" value="Chromosome 8"/>
</dbReference>
<keyword evidence="3" id="KW-1185">Reference proteome</keyword>
<comment type="caution">
    <text evidence="2">The sequence shown here is derived from an EMBL/GenBank/DDBJ whole genome shotgun (WGS) entry which is preliminary data.</text>
</comment>
<evidence type="ECO:0000256" key="1">
    <source>
        <dbReference type="SAM" id="MobiDB-lite"/>
    </source>
</evidence>
<dbReference type="EMBL" id="JANPWB010000012">
    <property type="protein sequence ID" value="KAJ1119750.1"/>
    <property type="molecule type" value="Genomic_DNA"/>
</dbReference>
<proteinExistence type="predicted"/>
<dbReference type="AlphaFoldDB" id="A0AAV7P3K1"/>
<evidence type="ECO:0000313" key="3">
    <source>
        <dbReference type="Proteomes" id="UP001066276"/>
    </source>
</evidence>
<sequence>MKSSPPEHCVEYRSASRNISSFTVPIKTVSVTKIRNVWPVDNDAQQSTGVTKQKYPGGTLKSIHTDLEVLGAAPTALRRNDVEAERIFKPVREEQEEEGFSPGGEDMAGTQNEMTKPEPKPVGRRSPEEESSKSQSAVRGRRLGGEKEQTDRPRSGKSVAQSDTETKQSRKRGRREVVYFLKQ</sequence>
<feature type="compositionally biased region" description="Basic and acidic residues" evidence="1">
    <location>
        <begin position="143"/>
        <end position="154"/>
    </location>
</feature>
<feature type="compositionally biased region" description="Basic and acidic residues" evidence="1">
    <location>
        <begin position="78"/>
        <end position="93"/>
    </location>
</feature>
<accession>A0AAV7P3K1</accession>
<reference evidence="2" key="1">
    <citation type="journal article" date="2022" name="bioRxiv">
        <title>Sequencing and chromosome-scale assembly of the giantPleurodeles waltlgenome.</title>
        <authorList>
            <person name="Brown T."/>
            <person name="Elewa A."/>
            <person name="Iarovenko S."/>
            <person name="Subramanian E."/>
            <person name="Araus A.J."/>
            <person name="Petzold A."/>
            <person name="Susuki M."/>
            <person name="Suzuki K.-i.T."/>
            <person name="Hayashi T."/>
            <person name="Toyoda A."/>
            <person name="Oliveira C."/>
            <person name="Osipova E."/>
            <person name="Leigh N.D."/>
            <person name="Simon A."/>
            <person name="Yun M.H."/>
        </authorList>
    </citation>
    <scope>NUCLEOTIDE SEQUENCE</scope>
    <source>
        <strain evidence="2">20211129_DDA</strain>
        <tissue evidence="2">Liver</tissue>
    </source>
</reference>
<name>A0AAV7P3K1_PLEWA</name>
<feature type="compositionally biased region" description="Basic and acidic residues" evidence="1">
    <location>
        <begin position="115"/>
        <end position="132"/>
    </location>
</feature>
<gene>
    <name evidence="2" type="ORF">NDU88_007935</name>
</gene>
<protein>
    <submittedName>
        <fullName evidence="2">Uncharacterized protein</fullName>
    </submittedName>
</protein>